<reference evidence="2" key="1">
    <citation type="journal article" date="2019" name="Int. J. Syst. Evol. Microbiol.">
        <title>The Global Catalogue of Microorganisms (GCM) 10K type strain sequencing project: providing services to taxonomists for standard genome sequencing and annotation.</title>
        <authorList>
            <consortium name="The Broad Institute Genomics Platform"/>
            <consortium name="The Broad Institute Genome Sequencing Center for Infectious Disease"/>
            <person name="Wu L."/>
            <person name="Ma J."/>
        </authorList>
    </citation>
    <scope>NUCLEOTIDE SEQUENCE [LARGE SCALE GENOMIC DNA]</scope>
    <source>
        <strain evidence="2">KACC 11299</strain>
    </source>
</reference>
<evidence type="ECO:0000313" key="2">
    <source>
        <dbReference type="Proteomes" id="UP001596071"/>
    </source>
</evidence>
<gene>
    <name evidence="1" type="ORF">ACFPTP_05385</name>
</gene>
<dbReference type="RefSeq" id="WP_381442809.1">
    <property type="nucleotide sequence ID" value="NZ_JBHSNP010000010.1"/>
</dbReference>
<dbReference type="PANTHER" id="PTHR33546:SF1">
    <property type="entry name" value="LARGE, MULTIFUNCTIONAL SECRETED PROTEIN"/>
    <property type="match status" value="1"/>
</dbReference>
<dbReference type="InterPro" id="IPR011041">
    <property type="entry name" value="Quinoprot_gluc/sorb_DH_b-prop"/>
</dbReference>
<dbReference type="Gene3D" id="2.120.10.30">
    <property type="entry name" value="TolB, C-terminal domain"/>
    <property type="match status" value="1"/>
</dbReference>
<name>A0ABW0TWB2_9BACL</name>
<organism evidence="1 2">
    <name type="scientific">Sporosarcina koreensis</name>
    <dbReference type="NCBI Taxonomy" id="334735"/>
    <lineage>
        <taxon>Bacteria</taxon>
        <taxon>Bacillati</taxon>
        <taxon>Bacillota</taxon>
        <taxon>Bacilli</taxon>
        <taxon>Bacillales</taxon>
        <taxon>Caryophanaceae</taxon>
        <taxon>Sporosarcina</taxon>
    </lineage>
</organism>
<dbReference type="InterPro" id="IPR011042">
    <property type="entry name" value="6-blade_b-propeller_TolB-like"/>
</dbReference>
<dbReference type="EMBL" id="JBHSNP010000010">
    <property type="protein sequence ID" value="MFC5602644.1"/>
    <property type="molecule type" value="Genomic_DNA"/>
</dbReference>
<dbReference type="PANTHER" id="PTHR33546">
    <property type="entry name" value="LARGE, MULTIFUNCTIONAL SECRETED PROTEIN-RELATED"/>
    <property type="match status" value="1"/>
</dbReference>
<sequence length="446" mass="48525">MAENVREQSRPNEQRLPQRKLAPEDILLPPGYKVEVFATGLTAPINLTFTSKGEMLVADAGITDGNGKVLRLTEQGFTVIADGFHPPLTGITEHEGIIYVAHRRYVTIIQPDGKKKDIIEGLPSNGDHHNNRVVFGPDGKMYFGQGTATNSGVVGKDNGWVKAHPFFHDYPGGRITLAGENYQASGFLKDYQDRVQTTGAYVPFGVETYPGQVVDGVTRASGSILRANPDGSELELVAWGLRNPFRLRFDRYNRLFAANHGMDVRGSRPVANSPDEFQWIRPGYWYGFPDFTGGLPVTMPQFRPEGKPQPTFLLAEHPMQPPYPVASFPAHSATMGFSFNENSSFAPIGDVFIAEFGANAPGTTGGKPLPLVGHRISRIDMTSGQVYPFAINRTGMVASMTNGGGFERPIDAVFDANGALYVLDFGQFSGATAAPGTGVIWKIDRS</sequence>
<proteinExistence type="predicted"/>
<protein>
    <submittedName>
        <fullName evidence="1">PQQ-dependent sugar dehydrogenase</fullName>
    </submittedName>
</protein>
<dbReference type="Proteomes" id="UP001596071">
    <property type="component" value="Unassembled WGS sequence"/>
</dbReference>
<dbReference type="SUPFAM" id="SSF50952">
    <property type="entry name" value="Soluble quinoprotein glucose dehydrogenase"/>
    <property type="match status" value="1"/>
</dbReference>
<evidence type="ECO:0000313" key="1">
    <source>
        <dbReference type="EMBL" id="MFC5602644.1"/>
    </source>
</evidence>
<comment type="caution">
    <text evidence="1">The sequence shown here is derived from an EMBL/GenBank/DDBJ whole genome shotgun (WGS) entry which is preliminary data.</text>
</comment>
<accession>A0ABW0TWB2</accession>
<keyword evidence="2" id="KW-1185">Reference proteome</keyword>